<dbReference type="Gene3D" id="2.40.390.10">
    <property type="entry name" value="CV3147-like"/>
    <property type="match status" value="1"/>
</dbReference>
<protein>
    <submittedName>
        <fullName evidence="3">N-methylhydantoinase (ATP-hydrolyzing)</fullName>
        <ecNumber evidence="3">3.5.2.14</ecNumber>
    </submittedName>
</protein>
<dbReference type="eggNOG" id="COG3535">
    <property type="taxonomic scope" value="Bacteria"/>
</dbReference>
<dbReference type="Pfam" id="PF06032">
    <property type="entry name" value="S-Me-THD_N"/>
    <property type="match status" value="1"/>
</dbReference>
<name>A0A0A1DJF3_NOCSI</name>
<dbReference type="OrthoDB" id="3170437at2"/>
<dbReference type="InterPro" id="IPR010318">
    <property type="entry name" value="S-Me-THD_N"/>
</dbReference>
<dbReference type="Pfam" id="PF20906">
    <property type="entry name" value="S-Me-THD_C"/>
    <property type="match status" value="1"/>
</dbReference>
<dbReference type="HOGENOM" id="CLU_038930_0_1_11"/>
<evidence type="ECO:0000259" key="2">
    <source>
        <dbReference type="Pfam" id="PF20906"/>
    </source>
</evidence>
<dbReference type="EC" id="3.5.2.14" evidence="3"/>
<gene>
    <name evidence="3" type="ORF">KR76_13375</name>
</gene>
<dbReference type="InterPro" id="IPR048350">
    <property type="entry name" value="S-Me-THD-like_C"/>
</dbReference>
<keyword evidence="4" id="KW-1185">Reference proteome</keyword>
<evidence type="ECO:0000259" key="1">
    <source>
        <dbReference type="Pfam" id="PF06032"/>
    </source>
</evidence>
<evidence type="ECO:0000313" key="3">
    <source>
        <dbReference type="EMBL" id="AIY17496.1"/>
    </source>
</evidence>
<dbReference type="SUPFAM" id="SSF160991">
    <property type="entry name" value="CV3147-like"/>
    <property type="match status" value="1"/>
</dbReference>
<feature type="domain" description="S-Me-THD N-terminal" evidence="1">
    <location>
        <begin position="9"/>
        <end position="163"/>
    </location>
</feature>
<dbReference type="EMBL" id="CP009896">
    <property type="protein sequence ID" value="AIY17496.1"/>
    <property type="molecule type" value="Genomic_DNA"/>
</dbReference>
<dbReference type="KEGG" id="psim:KR76_13375"/>
<keyword evidence="3" id="KW-0378">Hydrolase</keyword>
<organism evidence="3 4">
    <name type="scientific">Nocardioides simplex</name>
    <name type="common">Arthrobacter simplex</name>
    <dbReference type="NCBI Taxonomy" id="2045"/>
    <lineage>
        <taxon>Bacteria</taxon>
        <taxon>Bacillati</taxon>
        <taxon>Actinomycetota</taxon>
        <taxon>Actinomycetes</taxon>
        <taxon>Propionibacteriales</taxon>
        <taxon>Nocardioidaceae</taxon>
        <taxon>Pimelobacter</taxon>
    </lineage>
</organism>
<accession>A0A0A1DJF3</accession>
<evidence type="ECO:0000313" key="4">
    <source>
        <dbReference type="Proteomes" id="UP000030300"/>
    </source>
</evidence>
<reference evidence="3 4" key="1">
    <citation type="journal article" date="2015" name="Genome Announc.">
        <title>Complete Genome Sequence of Steroid-Transforming Nocardioides simplex VKM Ac-2033D.</title>
        <authorList>
            <person name="Shtratnikova V.Y."/>
            <person name="Schelkunov M.I."/>
            <person name="Pekov Y.A."/>
            <person name="Fokina V.V."/>
            <person name="Logacheva M.D."/>
            <person name="Sokolov S.L."/>
            <person name="Bragin E.Y."/>
            <person name="Ashapkin V.V."/>
            <person name="Donova M.V."/>
        </authorList>
    </citation>
    <scope>NUCLEOTIDE SEQUENCE [LARGE SCALE GENOMIC DNA]</scope>
    <source>
        <strain evidence="3 4">VKM Ac-2033D</strain>
    </source>
</reference>
<dbReference type="GO" id="GO:0047423">
    <property type="term" value="F:N-methylhydantoinase (ATP-hydrolyzing) activity"/>
    <property type="evidence" value="ECO:0007669"/>
    <property type="project" value="UniProtKB-EC"/>
</dbReference>
<dbReference type="Proteomes" id="UP000030300">
    <property type="component" value="Chromosome"/>
</dbReference>
<dbReference type="GeneID" id="96609859"/>
<dbReference type="InterPro" id="IPR027479">
    <property type="entry name" value="S-Me-THD_N_sf"/>
</dbReference>
<feature type="domain" description="S-Me-THD-like C-terminal" evidence="2">
    <location>
        <begin position="166"/>
        <end position="354"/>
    </location>
</feature>
<sequence>MKMIDEQALLDMTLGSTILGSGGGGDPHVGMLLACDAIRKHGPVPLVDLEEVPDDAHIVFIAGIGAPGVLIEKLPRAAEYERVLQELERFTGQKYDYVCPAEAGGLNAVTPFACAAPSGVPVIDADGMGRAFPKLEMVTPTLYGGKATPFVMLDEHGNTMFAETATNAWAEDYARAGVLASGANAAMALYPMTGAEAKKRLVRGALTTASDIGRAIREAREQHVNPVQAVLDQQDGVLLFTGKVQSVQRQNKDGWTIGEANMVGLDAFDGQEFTMYFQNENLAATRNGEFVATTPDLIMAMELDSGEPIPSEVIRYGYRVAVIGLPADGHWRTPAGVEISGPRRFGYDVDFRPVEEIAG</sequence>
<dbReference type="AlphaFoldDB" id="A0A0A1DJF3"/>
<dbReference type="RefSeq" id="WP_038678913.1">
    <property type="nucleotide sequence ID" value="NZ_BJMC01000009.1"/>
</dbReference>
<dbReference type="STRING" id="2045.KR76_13375"/>
<dbReference type="InterPro" id="IPR024071">
    <property type="entry name" value="S-Me-THD_C_sf"/>
</dbReference>
<proteinExistence type="predicted"/>
<dbReference type="Gene3D" id="3.40.1610.10">
    <property type="entry name" value="CV3147-like domain"/>
    <property type="match status" value="1"/>
</dbReference>